<protein>
    <submittedName>
        <fullName evidence="2">Uncharacterized protein</fullName>
    </submittedName>
</protein>
<dbReference type="Proteomes" id="UP001138708">
    <property type="component" value="Unassembled WGS sequence"/>
</dbReference>
<name>A0A9X9WEE2_9PROT</name>
<comment type="caution">
    <text evidence="2">The sequence shown here is derived from an EMBL/GenBank/DDBJ whole genome shotgun (WGS) entry which is preliminary data.</text>
</comment>
<proteinExistence type="predicted"/>
<evidence type="ECO:0000313" key="5">
    <source>
        <dbReference type="Proteomes" id="UP001138708"/>
    </source>
</evidence>
<sequence length="143" mass="15644">MSSAGGGDPGPASNADPMSVPLSVDQRRTARAMAGLGVARRQIAKYLRMDEAELAARLGDELEQAEVEANSKVAKALFAMATQKNNVAAAIFWMKARGGWREKHEIEATVQATQNYVIRVPQRPSSQEEWLAMYAPRAITEQE</sequence>
<organism evidence="2 5">
    <name type="scientific">Neoroseomonas oryzicola</name>
    <dbReference type="NCBI Taxonomy" id="535904"/>
    <lineage>
        <taxon>Bacteria</taxon>
        <taxon>Pseudomonadati</taxon>
        <taxon>Pseudomonadota</taxon>
        <taxon>Alphaproteobacteria</taxon>
        <taxon>Acetobacterales</taxon>
        <taxon>Acetobacteraceae</taxon>
        <taxon>Neoroseomonas</taxon>
    </lineage>
</organism>
<keyword evidence="4" id="KW-1185">Reference proteome</keyword>
<gene>
    <name evidence="3" type="ORF">GWK15_12995</name>
    <name evidence="2" type="ORF">GXW75_05540</name>
</gene>
<evidence type="ECO:0000313" key="3">
    <source>
        <dbReference type="EMBL" id="NKE17862.1"/>
    </source>
</evidence>
<accession>A0A9X9WEE2</accession>
<feature type="region of interest" description="Disordered" evidence="1">
    <location>
        <begin position="1"/>
        <end position="20"/>
    </location>
</feature>
<evidence type="ECO:0000313" key="2">
    <source>
        <dbReference type="EMBL" id="MBR0658702.1"/>
    </source>
</evidence>
<reference evidence="3 4" key="2">
    <citation type="submission" date="2020-02" db="EMBL/GenBank/DDBJ databases">
        <authorList>
            <person name="Sun Q."/>
            <person name="Inoue M."/>
        </authorList>
    </citation>
    <scope>NUCLEOTIDE SEQUENCE [LARGE SCALE GENOMIC DNA]</scope>
    <source>
        <strain evidence="3 4">KCTC 22478</strain>
    </source>
</reference>
<evidence type="ECO:0000256" key="1">
    <source>
        <dbReference type="SAM" id="MobiDB-lite"/>
    </source>
</evidence>
<dbReference type="EMBL" id="JAAEDK010000009">
    <property type="protein sequence ID" value="MBR0658702.1"/>
    <property type="molecule type" value="Genomic_DNA"/>
</dbReference>
<dbReference type="EMBL" id="JAAVUP010000003">
    <property type="protein sequence ID" value="NKE17862.1"/>
    <property type="molecule type" value="Genomic_DNA"/>
</dbReference>
<reference evidence="2" key="1">
    <citation type="submission" date="2020-01" db="EMBL/GenBank/DDBJ databases">
        <authorList>
            <person name="Rat A."/>
        </authorList>
    </citation>
    <scope>NUCLEOTIDE SEQUENCE</scope>
    <source>
        <strain evidence="2">LMG 31161</strain>
    </source>
</reference>
<reference evidence="2" key="3">
    <citation type="journal article" date="2021" name="Syst. Appl. Microbiol.">
        <title>Roseomonas hellenica sp. nov., isolated from roots of wild-growing Alkanna tinctoria.</title>
        <authorList>
            <person name="Rat A."/>
            <person name="Naranjo H.D."/>
            <person name="Lebbe L."/>
            <person name="Cnockaert M."/>
            <person name="Krigas N."/>
            <person name="Grigoriadou K."/>
            <person name="Maloupa E."/>
            <person name="Willems A."/>
        </authorList>
    </citation>
    <scope>NUCLEOTIDE SEQUENCE</scope>
    <source>
        <strain evidence="2">LMG 31161</strain>
    </source>
</reference>
<dbReference type="RefSeq" id="WP_168041759.1">
    <property type="nucleotide sequence ID" value="NZ_JAAEDK010000009.1"/>
</dbReference>
<dbReference type="Proteomes" id="UP000746741">
    <property type="component" value="Unassembled WGS sequence"/>
</dbReference>
<evidence type="ECO:0000313" key="4">
    <source>
        <dbReference type="Proteomes" id="UP000746741"/>
    </source>
</evidence>
<dbReference type="AlphaFoldDB" id="A0A9X9WEE2"/>